<dbReference type="EMBL" id="CP015581">
    <property type="protein sequence ID" value="ARU98637.1"/>
    <property type="molecule type" value="Genomic_DNA"/>
</dbReference>
<keyword evidence="4" id="KW-1185">Reference proteome</keyword>
<gene>
    <name evidence="2" type="ORF">A7K98_13015</name>
    <name evidence="3" type="ORF">A7K99_13005</name>
</gene>
<evidence type="ECO:0000313" key="4">
    <source>
        <dbReference type="Proteomes" id="UP000195729"/>
    </source>
</evidence>
<dbReference type="KEGG" id="tci:A7K98_13015"/>
<protein>
    <submittedName>
        <fullName evidence="2">Uncharacterized protein</fullName>
    </submittedName>
</protein>
<dbReference type="RefSeq" id="WP_087488970.1">
    <property type="nucleotide sequence ID" value="NZ_CP015579.1"/>
</dbReference>
<proteinExistence type="predicted"/>
<reference evidence="4 5" key="1">
    <citation type="submission" date="2016-05" db="EMBL/GenBank/DDBJ databases">
        <title>Complete genome sequence of two 2,5-diketo-D-glunonic acid producing strain Tatumella citrea.</title>
        <authorList>
            <person name="Duan C."/>
            <person name="Yang J."/>
            <person name="Yang S."/>
        </authorList>
    </citation>
    <scope>NUCLEOTIDE SEQUENCE [LARGE SCALE GENOMIC DNA]</scope>
    <source>
        <strain evidence="3 4">ATCC 39140</strain>
        <strain evidence="2 5">DSM 13699</strain>
    </source>
</reference>
<accession>A0A1Y0LAB9</accession>
<dbReference type="Proteomes" id="UP000195814">
    <property type="component" value="Chromosome"/>
</dbReference>
<feature type="coiled-coil region" evidence="1">
    <location>
        <begin position="5"/>
        <end position="58"/>
    </location>
</feature>
<name>A0A1Y0LAB9_TATCI</name>
<dbReference type="EMBL" id="CP015579">
    <property type="protein sequence ID" value="ARU94599.1"/>
    <property type="molecule type" value="Genomic_DNA"/>
</dbReference>
<evidence type="ECO:0000256" key="1">
    <source>
        <dbReference type="SAM" id="Coils"/>
    </source>
</evidence>
<dbReference type="AlphaFoldDB" id="A0A1Y0LAB9"/>
<dbReference type="Proteomes" id="UP000195729">
    <property type="component" value="Chromosome"/>
</dbReference>
<evidence type="ECO:0000313" key="3">
    <source>
        <dbReference type="EMBL" id="ARU98637.1"/>
    </source>
</evidence>
<evidence type="ECO:0000313" key="5">
    <source>
        <dbReference type="Proteomes" id="UP000195814"/>
    </source>
</evidence>
<keyword evidence="1" id="KW-0175">Coiled coil</keyword>
<sequence>MTLTNERQQELIADCQEEIRHLKEHILRLSKHHVDFDLSQYESQLQRQEIALASLTADTSKLAELAAKVRNVREDASEFDGDRRGMWEHQEEQERLLLEEAVKYTAPPVPVIKLPGDLQDAFEEGNRIPTQTSRCGNSYCSHSFSNWDGQKFMNEFDGFVKGINFIKRLNGLGE</sequence>
<evidence type="ECO:0000313" key="2">
    <source>
        <dbReference type="EMBL" id="ARU94599.1"/>
    </source>
</evidence>
<organism evidence="2 5">
    <name type="scientific">Tatumella citrea</name>
    <name type="common">Pantoea citrea</name>
    <dbReference type="NCBI Taxonomy" id="53336"/>
    <lineage>
        <taxon>Bacteria</taxon>
        <taxon>Pseudomonadati</taxon>
        <taxon>Pseudomonadota</taxon>
        <taxon>Gammaproteobacteria</taxon>
        <taxon>Enterobacterales</taxon>
        <taxon>Erwiniaceae</taxon>
        <taxon>Tatumella</taxon>
    </lineage>
</organism>
<dbReference type="OrthoDB" id="6558589at2"/>